<gene>
    <name evidence="9" type="ORF">FBZ96_102508</name>
</gene>
<comment type="similarity">
    <text evidence="7">Belongs to the binding-protein-dependent transport system permease family.</text>
</comment>
<evidence type="ECO:0000313" key="9">
    <source>
        <dbReference type="EMBL" id="TWB04034.1"/>
    </source>
</evidence>
<protein>
    <submittedName>
        <fullName evidence="9">Carbohydrate ABC transporter membrane protein 1 (CUT1 family)</fullName>
    </submittedName>
</protein>
<feature type="transmembrane region" description="Helical" evidence="7">
    <location>
        <begin position="34"/>
        <end position="56"/>
    </location>
</feature>
<keyword evidence="4 7" id="KW-0812">Transmembrane</keyword>
<keyword evidence="10" id="KW-1185">Reference proteome</keyword>
<proteinExistence type="inferred from homology"/>
<feature type="transmembrane region" description="Helical" evidence="7">
    <location>
        <begin position="287"/>
        <end position="309"/>
    </location>
</feature>
<dbReference type="SUPFAM" id="SSF161098">
    <property type="entry name" value="MetI-like"/>
    <property type="match status" value="1"/>
</dbReference>
<evidence type="ECO:0000256" key="6">
    <source>
        <dbReference type="ARBA" id="ARBA00023136"/>
    </source>
</evidence>
<feature type="transmembrane region" description="Helical" evidence="7">
    <location>
        <begin position="229"/>
        <end position="247"/>
    </location>
</feature>
<evidence type="ECO:0000256" key="5">
    <source>
        <dbReference type="ARBA" id="ARBA00022989"/>
    </source>
</evidence>
<dbReference type="Gene3D" id="1.10.3720.10">
    <property type="entry name" value="MetI-like"/>
    <property type="match status" value="1"/>
</dbReference>
<dbReference type="InterPro" id="IPR051393">
    <property type="entry name" value="ABC_transporter_permease"/>
</dbReference>
<organism evidence="9 10">
    <name type="scientific">Bradyrhizobium stylosanthis</name>
    <dbReference type="NCBI Taxonomy" id="1803665"/>
    <lineage>
        <taxon>Bacteria</taxon>
        <taxon>Pseudomonadati</taxon>
        <taxon>Pseudomonadota</taxon>
        <taxon>Alphaproteobacteria</taxon>
        <taxon>Hyphomicrobiales</taxon>
        <taxon>Nitrobacteraceae</taxon>
        <taxon>Bradyrhizobium</taxon>
    </lineage>
</organism>
<dbReference type="CDD" id="cd06261">
    <property type="entry name" value="TM_PBP2"/>
    <property type="match status" value="1"/>
</dbReference>
<name>A0A560E3S6_9BRAD</name>
<sequence length="317" mass="35689">MAVRRHPAGSRMTDLAASSPIPERRARSQAWWNAVNAWLLLLPAAILLVAFTHWPILATIRHSLFITKRNGSEVFVGTDSYRAMAADPIFWKALVNNFWFALGTIPTSIALALIMAVWVNRNMRGRGFLRLAYFTPTVLPMIAVANIWLFFYTPDYGALDQLRGLFGLGGWNWLGDPSTVMGCLIVMVIWKEAGFFMIFYLAALQQLSPDLDEAASIEGASRWYTFRRITFPLLMPTTLFVAINAVINSFKLVDHLVIMTKGGPNNASTLLLYYIYEVAFTFQDSSYAATLTVVLLTLLSAIALLKFGYLDRRIHYQ</sequence>
<dbReference type="AlphaFoldDB" id="A0A560E3S6"/>
<dbReference type="Proteomes" id="UP000319949">
    <property type="component" value="Unassembled WGS sequence"/>
</dbReference>
<dbReference type="GO" id="GO:0005886">
    <property type="term" value="C:plasma membrane"/>
    <property type="evidence" value="ECO:0007669"/>
    <property type="project" value="UniProtKB-SubCell"/>
</dbReference>
<evidence type="ECO:0000256" key="1">
    <source>
        <dbReference type="ARBA" id="ARBA00004651"/>
    </source>
</evidence>
<dbReference type="InterPro" id="IPR000515">
    <property type="entry name" value="MetI-like"/>
</dbReference>
<keyword evidence="6 7" id="KW-0472">Membrane</keyword>
<feature type="domain" description="ABC transmembrane type-1" evidence="8">
    <location>
        <begin position="94"/>
        <end position="306"/>
    </location>
</feature>
<feature type="transmembrane region" description="Helical" evidence="7">
    <location>
        <begin position="131"/>
        <end position="151"/>
    </location>
</feature>
<feature type="transmembrane region" description="Helical" evidence="7">
    <location>
        <begin position="171"/>
        <end position="190"/>
    </location>
</feature>
<accession>A0A560E3S6</accession>
<dbReference type="Pfam" id="PF00528">
    <property type="entry name" value="BPD_transp_1"/>
    <property type="match status" value="1"/>
</dbReference>
<feature type="transmembrane region" description="Helical" evidence="7">
    <location>
        <begin position="98"/>
        <end position="119"/>
    </location>
</feature>
<evidence type="ECO:0000256" key="4">
    <source>
        <dbReference type="ARBA" id="ARBA00022692"/>
    </source>
</evidence>
<dbReference type="PANTHER" id="PTHR30193:SF37">
    <property type="entry name" value="INNER MEMBRANE ABC TRANSPORTER PERMEASE PROTEIN YCJO"/>
    <property type="match status" value="1"/>
</dbReference>
<evidence type="ECO:0000313" key="10">
    <source>
        <dbReference type="Proteomes" id="UP000319949"/>
    </source>
</evidence>
<comment type="subcellular location">
    <subcellularLocation>
        <location evidence="1 7">Cell membrane</location>
        <topology evidence="1 7">Multi-pass membrane protein</topology>
    </subcellularLocation>
</comment>
<evidence type="ECO:0000259" key="8">
    <source>
        <dbReference type="PROSITE" id="PS50928"/>
    </source>
</evidence>
<evidence type="ECO:0000256" key="3">
    <source>
        <dbReference type="ARBA" id="ARBA00022475"/>
    </source>
</evidence>
<comment type="caution">
    <text evidence="9">The sequence shown here is derived from an EMBL/GenBank/DDBJ whole genome shotgun (WGS) entry which is preliminary data.</text>
</comment>
<evidence type="ECO:0000256" key="7">
    <source>
        <dbReference type="RuleBase" id="RU363032"/>
    </source>
</evidence>
<evidence type="ECO:0000256" key="2">
    <source>
        <dbReference type="ARBA" id="ARBA00022448"/>
    </source>
</evidence>
<keyword evidence="2 7" id="KW-0813">Transport</keyword>
<reference evidence="9 10" key="1">
    <citation type="submission" date="2019-06" db="EMBL/GenBank/DDBJ databases">
        <title>Genomic Encyclopedia of Type Strains, Phase IV (KMG-V): Genome sequencing to study the core and pangenomes of soil and plant-associated prokaryotes.</title>
        <authorList>
            <person name="Whitman W."/>
        </authorList>
    </citation>
    <scope>NUCLEOTIDE SEQUENCE [LARGE SCALE GENOMIC DNA]</scope>
    <source>
        <strain evidence="9 10">BR 510</strain>
    </source>
</reference>
<keyword evidence="5 7" id="KW-1133">Transmembrane helix</keyword>
<dbReference type="STRING" id="1803665.GCA_001641335_02020"/>
<dbReference type="GO" id="GO:0055085">
    <property type="term" value="P:transmembrane transport"/>
    <property type="evidence" value="ECO:0007669"/>
    <property type="project" value="InterPro"/>
</dbReference>
<dbReference type="PROSITE" id="PS50928">
    <property type="entry name" value="ABC_TM1"/>
    <property type="match status" value="1"/>
</dbReference>
<dbReference type="PANTHER" id="PTHR30193">
    <property type="entry name" value="ABC TRANSPORTER PERMEASE PROTEIN"/>
    <property type="match status" value="1"/>
</dbReference>
<keyword evidence="3" id="KW-1003">Cell membrane</keyword>
<dbReference type="InterPro" id="IPR035906">
    <property type="entry name" value="MetI-like_sf"/>
</dbReference>
<dbReference type="EMBL" id="VITK01000002">
    <property type="protein sequence ID" value="TWB04034.1"/>
    <property type="molecule type" value="Genomic_DNA"/>
</dbReference>